<comment type="caution">
    <text evidence="4">The sequence shown here is derived from an EMBL/GenBank/DDBJ whole genome shotgun (WGS) entry which is preliminary data.</text>
</comment>
<evidence type="ECO:0000313" key="5">
    <source>
        <dbReference type="Proteomes" id="UP000004295"/>
    </source>
</evidence>
<keyword evidence="2" id="KW-0812">Transmembrane</keyword>
<feature type="domain" description="Mce/MlaD" evidence="3">
    <location>
        <begin position="39"/>
        <end position="111"/>
    </location>
</feature>
<dbReference type="InterPro" id="IPR052336">
    <property type="entry name" value="MlaD_Phospholipid_Transporter"/>
</dbReference>
<dbReference type="Proteomes" id="UP000004295">
    <property type="component" value="Unassembled WGS sequence"/>
</dbReference>
<proteinExistence type="predicted"/>
<feature type="transmembrane region" description="Helical" evidence="2">
    <location>
        <begin position="7"/>
        <end position="28"/>
    </location>
</feature>
<dbReference type="STRING" id="553175.POREN0001_0559"/>
<evidence type="ECO:0000313" key="4">
    <source>
        <dbReference type="EMBL" id="EEN83441.1"/>
    </source>
</evidence>
<name>C3J8P0_POREA</name>
<reference evidence="4 5" key="1">
    <citation type="submission" date="2009-04" db="EMBL/GenBank/DDBJ databases">
        <authorList>
            <person name="Sebastian Y."/>
            <person name="Madupu R."/>
            <person name="Durkin A.S."/>
            <person name="Torralba M."/>
            <person name="Methe B."/>
            <person name="Sutton G.G."/>
            <person name="Strausberg R.L."/>
            <person name="Nelson K.E."/>
        </authorList>
    </citation>
    <scope>NUCLEOTIDE SEQUENCE [LARGE SCALE GENOMIC DNA]</scope>
    <source>
        <strain evidence="5">ATCC 35406 / BCRC 14492 / JCM 8526 / NCTC 13058 / HG 370</strain>
    </source>
</reference>
<sequence>MQDPSKLVKIGFFTLLAIALLYFGLNYLKGLAVFGRECSYYARFTNVEGLSVASPVKINGYKVGTVQGLEFEIAPDGTASTLVQVNIDRDYKIPRGTRASIKAAIFGGAQLDLQLATSQQILAEGDFLETNEGAGDPLSTLGNEILPRVAQLIPKVDSILSSTQQLLATPELKQSIHEAHATLASARSSMQKLDGLMTALQGYTRQDVAPMLGKANSTLTRIDNFSQQLDSINVRQIMTNLETTSNELHALSQQLNSKEGTLGKVINDEKLYEDLRSLLTRTDSLVTDFKAHPRKYINLSIF</sequence>
<keyword evidence="2" id="KW-1133">Transmembrane helix</keyword>
<accession>C3J8P0</accession>
<evidence type="ECO:0000259" key="3">
    <source>
        <dbReference type="Pfam" id="PF02470"/>
    </source>
</evidence>
<evidence type="ECO:0000256" key="1">
    <source>
        <dbReference type="SAM" id="Coils"/>
    </source>
</evidence>
<gene>
    <name evidence="4" type="ORF">POREN0001_0559</name>
</gene>
<dbReference type="InterPro" id="IPR003399">
    <property type="entry name" value="Mce/MlaD"/>
</dbReference>
<dbReference type="Pfam" id="PF02470">
    <property type="entry name" value="MlaD"/>
    <property type="match status" value="1"/>
</dbReference>
<keyword evidence="2" id="KW-0472">Membrane</keyword>
<dbReference type="AlphaFoldDB" id="C3J8P0"/>
<keyword evidence="1" id="KW-0175">Coiled coil</keyword>
<dbReference type="GeneID" id="93364980"/>
<organism evidence="4 5">
    <name type="scientific">Porphyromonas endodontalis (strain ATCC 35406 / DSM 24491 / JCM 8526 / CCUG 16442 / BCRC 14492 / NCTC 13058 / HG 370)</name>
    <name type="common">Bacteroides endodontalis</name>
    <dbReference type="NCBI Taxonomy" id="553175"/>
    <lineage>
        <taxon>Bacteria</taxon>
        <taxon>Pseudomonadati</taxon>
        <taxon>Bacteroidota</taxon>
        <taxon>Bacteroidia</taxon>
        <taxon>Bacteroidales</taxon>
        <taxon>Porphyromonadaceae</taxon>
        <taxon>Porphyromonas</taxon>
    </lineage>
</organism>
<dbReference type="PANTHER" id="PTHR33371">
    <property type="entry name" value="INTERMEMBRANE PHOSPHOLIPID TRANSPORT SYSTEM BINDING PROTEIN MLAD-RELATED"/>
    <property type="match status" value="1"/>
</dbReference>
<dbReference type="PANTHER" id="PTHR33371:SF4">
    <property type="entry name" value="INTERMEMBRANE PHOSPHOLIPID TRANSPORT SYSTEM BINDING PROTEIN MLAD"/>
    <property type="match status" value="1"/>
</dbReference>
<dbReference type="RefSeq" id="WP_004332531.1">
    <property type="nucleotide sequence ID" value="NZ_ACNN01000007.1"/>
</dbReference>
<protein>
    <submittedName>
        <fullName evidence="4">Putative virulence factor Mce family protein</fullName>
    </submittedName>
</protein>
<feature type="coiled-coil region" evidence="1">
    <location>
        <begin position="234"/>
        <end position="261"/>
    </location>
</feature>
<evidence type="ECO:0000256" key="2">
    <source>
        <dbReference type="SAM" id="Phobius"/>
    </source>
</evidence>
<keyword evidence="5" id="KW-1185">Reference proteome</keyword>
<dbReference type="eggNOG" id="COG1463">
    <property type="taxonomic scope" value="Bacteria"/>
</dbReference>
<dbReference type="EMBL" id="ACNN01000007">
    <property type="protein sequence ID" value="EEN83441.1"/>
    <property type="molecule type" value="Genomic_DNA"/>
</dbReference>